<evidence type="ECO:0000256" key="4">
    <source>
        <dbReference type="ARBA" id="ARBA00022723"/>
    </source>
</evidence>
<dbReference type="GO" id="GO:0046872">
    <property type="term" value="F:metal ion binding"/>
    <property type="evidence" value="ECO:0007669"/>
    <property type="project" value="UniProtKB-KW"/>
</dbReference>
<evidence type="ECO:0000256" key="1">
    <source>
        <dbReference type="ARBA" id="ARBA00001947"/>
    </source>
</evidence>
<keyword evidence="4" id="KW-0479">Metal-binding</keyword>
<dbReference type="GO" id="GO:0060169">
    <property type="term" value="P:negative regulation of adenosine receptor signaling pathway"/>
    <property type="evidence" value="ECO:0007669"/>
    <property type="project" value="TreeGrafter"/>
</dbReference>
<dbReference type="Gene3D" id="3.20.20.140">
    <property type="entry name" value="Metal-dependent hydrolases"/>
    <property type="match status" value="1"/>
</dbReference>
<dbReference type="GO" id="GO:0043103">
    <property type="term" value="P:hypoxanthine salvage"/>
    <property type="evidence" value="ECO:0007669"/>
    <property type="project" value="TreeGrafter"/>
</dbReference>
<keyword evidence="6" id="KW-0862">Zinc</keyword>
<dbReference type="Pfam" id="PF00962">
    <property type="entry name" value="A_deaminase"/>
    <property type="match status" value="1"/>
</dbReference>
<dbReference type="GO" id="GO:0046103">
    <property type="term" value="P:inosine biosynthetic process"/>
    <property type="evidence" value="ECO:0007669"/>
    <property type="project" value="TreeGrafter"/>
</dbReference>
<proteinExistence type="inferred from homology"/>
<evidence type="ECO:0000256" key="6">
    <source>
        <dbReference type="ARBA" id="ARBA00022833"/>
    </source>
</evidence>
<sequence length="363" mass="40670">MQSRMMLDHADFLRSLPKTDLHIHLDGSMRFQTVKDLAKEQGVALPVDSENDLKKKLVCGDACESLEEYLEAFDITLSVLQEPEAVRRVAREIVEDAAKENVRYIEVRFSPILHQQHGRSLVEILDAVLTGLDDGSRKTGVETGAIICGMRHIDPKVSVNLAELAVAYKGKGVVAFDLAGAEKNYPAKDHVEAFYTILNNNVNCTCHAGEGFGPQSIRQAIHYCGAHRIGHGTRLKEDPDLMAYVNDRRIPLEICLTSNMQTGLIDKLEDHPFRFYYDLGIRVTLNTDNTLVSATNITREYQLAVEHFHLSLVDVRRIAIYGFKSAFLPLPKKVALLERVVRETESLIGDAFGEELVPPVDQY</sequence>
<accession>A0A7Y2H0W4</accession>
<evidence type="ECO:0000313" key="8">
    <source>
        <dbReference type="EMBL" id="NNF05420.1"/>
    </source>
</evidence>
<dbReference type="GO" id="GO:0009897">
    <property type="term" value="C:external side of plasma membrane"/>
    <property type="evidence" value="ECO:0007669"/>
    <property type="project" value="TreeGrafter"/>
</dbReference>
<evidence type="ECO:0000256" key="5">
    <source>
        <dbReference type="ARBA" id="ARBA00022801"/>
    </source>
</evidence>
<comment type="similarity">
    <text evidence="2">Belongs to the metallo-dependent hydrolases superfamily. Adenosine and AMP deaminases family.</text>
</comment>
<dbReference type="InterPro" id="IPR001365">
    <property type="entry name" value="A_deaminase_dom"/>
</dbReference>
<reference evidence="8 9" key="1">
    <citation type="submission" date="2020-03" db="EMBL/GenBank/DDBJ databases">
        <title>Metabolic flexibility allows generalist bacteria to become dominant in a frequently disturbed ecosystem.</title>
        <authorList>
            <person name="Chen Y.-J."/>
            <person name="Leung P.M."/>
            <person name="Bay S.K."/>
            <person name="Hugenholtz P."/>
            <person name="Kessler A.J."/>
            <person name="Shelley G."/>
            <person name="Waite D.W."/>
            <person name="Cook P.L."/>
            <person name="Greening C."/>
        </authorList>
    </citation>
    <scope>NUCLEOTIDE SEQUENCE [LARGE SCALE GENOMIC DNA]</scope>
    <source>
        <strain evidence="8">SS_bin_28</strain>
    </source>
</reference>
<dbReference type="PANTHER" id="PTHR11409:SF43">
    <property type="entry name" value="ADENOSINE DEAMINASE"/>
    <property type="match status" value="1"/>
</dbReference>
<dbReference type="InterPro" id="IPR032466">
    <property type="entry name" value="Metal_Hydrolase"/>
</dbReference>
<dbReference type="EC" id="3.5.4.4" evidence="3"/>
<evidence type="ECO:0000259" key="7">
    <source>
        <dbReference type="Pfam" id="PF00962"/>
    </source>
</evidence>
<name>A0A7Y2H0W4_UNCEI</name>
<keyword evidence="5 8" id="KW-0378">Hydrolase</keyword>
<protein>
    <recommendedName>
        <fullName evidence="3">adenosine deaminase</fullName>
        <ecNumber evidence="3">3.5.4.4</ecNumber>
    </recommendedName>
</protein>
<dbReference type="GO" id="GO:0006154">
    <property type="term" value="P:adenosine catabolic process"/>
    <property type="evidence" value="ECO:0007669"/>
    <property type="project" value="TreeGrafter"/>
</dbReference>
<dbReference type="InterPro" id="IPR006330">
    <property type="entry name" value="Ado/ade_deaminase"/>
</dbReference>
<evidence type="ECO:0000256" key="3">
    <source>
        <dbReference type="ARBA" id="ARBA00012784"/>
    </source>
</evidence>
<dbReference type="SUPFAM" id="SSF51556">
    <property type="entry name" value="Metallo-dependent hydrolases"/>
    <property type="match status" value="1"/>
</dbReference>
<evidence type="ECO:0000256" key="2">
    <source>
        <dbReference type="ARBA" id="ARBA00006676"/>
    </source>
</evidence>
<dbReference type="AlphaFoldDB" id="A0A7Y2H0W4"/>
<comment type="caution">
    <text evidence="8">The sequence shown here is derived from an EMBL/GenBank/DDBJ whole genome shotgun (WGS) entry which is preliminary data.</text>
</comment>
<dbReference type="EMBL" id="JABDJR010000053">
    <property type="protein sequence ID" value="NNF05420.1"/>
    <property type="molecule type" value="Genomic_DNA"/>
</dbReference>
<evidence type="ECO:0000313" key="9">
    <source>
        <dbReference type="Proteomes" id="UP000547674"/>
    </source>
</evidence>
<dbReference type="PANTHER" id="PTHR11409">
    <property type="entry name" value="ADENOSINE DEAMINASE"/>
    <property type="match status" value="1"/>
</dbReference>
<organism evidence="8 9">
    <name type="scientific">Eiseniibacteriota bacterium</name>
    <dbReference type="NCBI Taxonomy" id="2212470"/>
    <lineage>
        <taxon>Bacteria</taxon>
        <taxon>Candidatus Eiseniibacteriota</taxon>
    </lineage>
</organism>
<dbReference type="GO" id="GO:0005829">
    <property type="term" value="C:cytosol"/>
    <property type="evidence" value="ECO:0007669"/>
    <property type="project" value="TreeGrafter"/>
</dbReference>
<dbReference type="NCBIfam" id="TIGR01430">
    <property type="entry name" value="aden_deam"/>
    <property type="match status" value="1"/>
</dbReference>
<gene>
    <name evidence="8" type="primary">add</name>
    <name evidence="8" type="ORF">HKN21_01540</name>
</gene>
<dbReference type="Proteomes" id="UP000547674">
    <property type="component" value="Unassembled WGS sequence"/>
</dbReference>
<dbReference type="GO" id="GO:0004000">
    <property type="term" value="F:adenosine deaminase activity"/>
    <property type="evidence" value="ECO:0007669"/>
    <property type="project" value="UniProtKB-ARBA"/>
</dbReference>
<comment type="cofactor">
    <cofactor evidence="1">
        <name>Zn(2+)</name>
        <dbReference type="ChEBI" id="CHEBI:29105"/>
    </cofactor>
</comment>
<feature type="domain" description="Adenosine deaminase" evidence="7">
    <location>
        <begin position="17"/>
        <end position="341"/>
    </location>
</feature>
<dbReference type="CDD" id="cd01320">
    <property type="entry name" value="ADA"/>
    <property type="match status" value="1"/>
</dbReference>